<evidence type="ECO:0000313" key="2">
    <source>
        <dbReference type="EMBL" id="GAG66588.1"/>
    </source>
</evidence>
<reference evidence="2" key="1">
    <citation type="journal article" date="2014" name="Front. Microbiol.">
        <title>High frequency of phylogenetically diverse reductive dehalogenase-homologous genes in deep subseafloor sedimentary metagenomes.</title>
        <authorList>
            <person name="Kawai M."/>
            <person name="Futagami T."/>
            <person name="Toyoda A."/>
            <person name="Takaki Y."/>
            <person name="Nishi S."/>
            <person name="Hori S."/>
            <person name="Arai W."/>
            <person name="Tsubouchi T."/>
            <person name="Morono Y."/>
            <person name="Uchiyama I."/>
            <person name="Ito T."/>
            <person name="Fujiyama A."/>
            <person name="Inagaki F."/>
            <person name="Takami H."/>
        </authorList>
    </citation>
    <scope>NUCLEOTIDE SEQUENCE</scope>
    <source>
        <strain evidence="2">Expedition CK06-06</strain>
    </source>
</reference>
<proteinExistence type="predicted"/>
<dbReference type="AlphaFoldDB" id="X1A1F1"/>
<keyword evidence="1" id="KW-0677">Repeat</keyword>
<name>X1A1F1_9ZZZZ</name>
<dbReference type="PANTHER" id="PTHR43215">
    <property type="entry name" value="RADIAL SPOKE HEAD 1 HOMOLOG"/>
    <property type="match status" value="1"/>
</dbReference>
<dbReference type="PANTHER" id="PTHR43215:SF14">
    <property type="entry name" value="RADIAL SPOKE HEAD 1 HOMOLOG"/>
    <property type="match status" value="1"/>
</dbReference>
<gene>
    <name evidence="2" type="ORF">S01H4_15068</name>
</gene>
<dbReference type="EMBL" id="BART01006606">
    <property type="protein sequence ID" value="GAG66588.1"/>
    <property type="molecule type" value="Genomic_DNA"/>
</dbReference>
<dbReference type="SUPFAM" id="SSF82185">
    <property type="entry name" value="Histone H3 K4-specific methyltransferase SET7/9 N-terminal domain"/>
    <property type="match status" value="1"/>
</dbReference>
<dbReference type="GO" id="GO:0005829">
    <property type="term" value="C:cytosol"/>
    <property type="evidence" value="ECO:0007669"/>
    <property type="project" value="TreeGrafter"/>
</dbReference>
<protein>
    <recommendedName>
        <fullName evidence="3">MORN repeat protein</fullName>
    </recommendedName>
</protein>
<comment type="caution">
    <text evidence="2">The sequence shown here is derived from an EMBL/GenBank/DDBJ whole genome shotgun (WGS) entry which is preliminary data.</text>
</comment>
<sequence length="240" mass="27521">MKNKLFDMKEIYIEMKRKISTWSFIILWIFPGLIYGQADCKVLKPEISLIYKGKCKNGLAHGKGEALGRDVYKGEFKKGLPHGQGIYEWVSGAIYEGQWKKGKRNGQGKYSYMENGKEVVKEGLWINDKYQGTSVNAGVKVIRKRNLDRYSAIRRGDGNQVLFRLMRTGTGNADVQDLMLIGSSGSQVEIVNLVGFDYVRFPFMGKITYSSWNKLKTIRLEVLFEFEIKQPGIWEITIHN</sequence>
<evidence type="ECO:0000256" key="1">
    <source>
        <dbReference type="ARBA" id="ARBA00022737"/>
    </source>
</evidence>
<accession>X1A1F1</accession>
<evidence type="ECO:0008006" key="3">
    <source>
        <dbReference type="Google" id="ProtNLM"/>
    </source>
</evidence>
<dbReference type="SMART" id="SM00698">
    <property type="entry name" value="MORN"/>
    <property type="match status" value="2"/>
</dbReference>
<organism evidence="2">
    <name type="scientific">marine sediment metagenome</name>
    <dbReference type="NCBI Taxonomy" id="412755"/>
    <lineage>
        <taxon>unclassified sequences</taxon>
        <taxon>metagenomes</taxon>
        <taxon>ecological metagenomes</taxon>
    </lineage>
</organism>
<dbReference type="Pfam" id="PF02493">
    <property type="entry name" value="MORN"/>
    <property type="match status" value="3"/>
</dbReference>
<dbReference type="Gene3D" id="2.20.110.10">
    <property type="entry name" value="Histone H3 K4-specific methyltransferase SET7/9 N-terminal domain"/>
    <property type="match status" value="1"/>
</dbReference>
<dbReference type="InterPro" id="IPR003409">
    <property type="entry name" value="MORN"/>
</dbReference>